<keyword evidence="8" id="KW-0812">Transmembrane</keyword>
<evidence type="ECO:0000256" key="4">
    <source>
        <dbReference type="ARBA" id="ARBA00022786"/>
    </source>
</evidence>
<keyword evidence="8" id="KW-1133">Transmembrane helix</keyword>
<evidence type="ECO:0000256" key="6">
    <source>
        <dbReference type="ARBA" id="ARBA00023006"/>
    </source>
</evidence>
<dbReference type="GO" id="GO:0000045">
    <property type="term" value="P:autophagosome assembly"/>
    <property type="evidence" value="ECO:0007669"/>
    <property type="project" value="TreeGrafter"/>
</dbReference>
<proteinExistence type="inferred from homology"/>
<dbReference type="Gene3D" id="3.30.1460.50">
    <property type="match status" value="1"/>
</dbReference>
<evidence type="ECO:0000313" key="9">
    <source>
        <dbReference type="EMBL" id="TVY30436.1"/>
    </source>
</evidence>
<gene>
    <name evidence="9" type="ORF">LHYA1_G000438</name>
</gene>
<dbReference type="PANTHER" id="PTHR14957:SF1">
    <property type="entry name" value="UBIQUITIN-LIKE-CONJUGATING ENZYME ATG10"/>
    <property type="match status" value="1"/>
</dbReference>
<dbReference type="GO" id="GO:0015031">
    <property type="term" value="P:protein transport"/>
    <property type="evidence" value="ECO:0007669"/>
    <property type="project" value="UniProtKB-KW"/>
</dbReference>
<reference evidence="9 10" key="1">
    <citation type="submission" date="2018-05" db="EMBL/GenBank/DDBJ databases">
        <title>Genome sequencing and assembly of the regulated plant pathogen Lachnellula willkommii and related sister species for the development of diagnostic species identification markers.</title>
        <authorList>
            <person name="Giroux E."/>
            <person name="Bilodeau G."/>
        </authorList>
    </citation>
    <scope>NUCLEOTIDE SEQUENCE [LARGE SCALE GENOMIC DNA]</scope>
    <source>
        <strain evidence="9 10">CBS 185.66</strain>
    </source>
</reference>
<comment type="caution">
    <text evidence="9">The sequence shown here is derived from an EMBL/GenBank/DDBJ whole genome shotgun (WGS) entry which is preliminary data.</text>
</comment>
<accession>A0A8H8R8H9</accession>
<dbReference type="GO" id="GO:0005829">
    <property type="term" value="C:cytosol"/>
    <property type="evidence" value="ECO:0007669"/>
    <property type="project" value="TreeGrafter"/>
</dbReference>
<dbReference type="PANTHER" id="PTHR14957">
    <property type="entry name" value="UBIQUITIN-LIKE-CONJUGATING ENZYME ATG10"/>
    <property type="match status" value="1"/>
</dbReference>
<dbReference type="EMBL" id="QGMH01000007">
    <property type="protein sequence ID" value="TVY30436.1"/>
    <property type="molecule type" value="Genomic_DNA"/>
</dbReference>
<protein>
    <recommendedName>
        <fullName evidence="2">Ubiquitin-like-conjugating enzyme ATG10</fullName>
    </recommendedName>
    <alternativeName>
        <fullName evidence="7">Autophagy-related protein 10</fullName>
    </alternativeName>
</protein>
<keyword evidence="10" id="KW-1185">Reference proteome</keyword>
<dbReference type="RefSeq" id="XP_031009222.1">
    <property type="nucleotide sequence ID" value="XM_031145430.1"/>
</dbReference>
<keyword evidence="6" id="KW-0072">Autophagy</keyword>
<evidence type="ECO:0000256" key="7">
    <source>
        <dbReference type="ARBA" id="ARBA00029833"/>
    </source>
</evidence>
<keyword evidence="4" id="KW-0833">Ubl conjugation pathway</keyword>
<dbReference type="Proteomes" id="UP000431533">
    <property type="component" value="Unassembled WGS sequence"/>
</dbReference>
<sequence length="256" mass="28777">MACGGDYRQWPFLTTEEFELVCAFFDRKYVKAELGPTRKIFKIRLRRTLTTGSSYIEILRLLQLPEEKDDLSLAFEKLNSDLDGPGVDVDMLTAAEDADQVRGSFQSLKTTLRPQLQNQHGGAMDSGALPRYSLHSDQPYVTYEVHLHPTYNMPTLWFTLHDLPMGEPTFNLESVYRYLVPPGYKSRLRAAGFTGGISAAPHPVTDVPAFFIHPCQTKEAMESFDCTMANYLMIWLGLVGGCVGLWIPPEMAAEEA</sequence>
<dbReference type="AlphaFoldDB" id="A0A8H8R8H9"/>
<keyword evidence="5" id="KW-0653">Protein transport</keyword>
<dbReference type="GeneID" id="41980636"/>
<evidence type="ECO:0000256" key="2">
    <source>
        <dbReference type="ARBA" id="ARBA00021099"/>
    </source>
</evidence>
<dbReference type="GO" id="GO:0000422">
    <property type="term" value="P:autophagy of mitochondrion"/>
    <property type="evidence" value="ECO:0007669"/>
    <property type="project" value="TreeGrafter"/>
</dbReference>
<dbReference type="Pfam" id="PF03987">
    <property type="entry name" value="Autophagy_act_C"/>
    <property type="match status" value="1"/>
</dbReference>
<organism evidence="9 10">
    <name type="scientific">Lachnellula hyalina</name>
    <dbReference type="NCBI Taxonomy" id="1316788"/>
    <lineage>
        <taxon>Eukaryota</taxon>
        <taxon>Fungi</taxon>
        <taxon>Dikarya</taxon>
        <taxon>Ascomycota</taxon>
        <taxon>Pezizomycotina</taxon>
        <taxon>Leotiomycetes</taxon>
        <taxon>Helotiales</taxon>
        <taxon>Lachnaceae</taxon>
        <taxon>Lachnellula</taxon>
    </lineage>
</organism>
<keyword evidence="3" id="KW-0808">Transferase</keyword>
<comment type="similarity">
    <text evidence="1">Belongs to the ATG10 family.</text>
</comment>
<dbReference type="GO" id="GO:0061651">
    <property type="term" value="F:Atg12 conjugating enzyme activity"/>
    <property type="evidence" value="ECO:0007669"/>
    <property type="project" value="TreeGrafter"/>
</dbReference>
<evidence type="ECO:0000256" key="1">
    <source>
        <dbReference type="ARBA" id="ARBA00005696"/>
    </source>
</evidence>
<keyword evidence="8" id="KW-0472">Membrane</keyword>
<dbReference type="InterPro" id="IPR007135">
    <property type="entry name" value="Atg3/Atg10"/>
</dbReference>
<evidence type="ECO:0000256" key="3">
    <source>
        <dbReference type="ARBA" id="ARBA00022679"/>
    </source>
</evidence>
<evidence type="ECO:0000256" key="5">
    <source>
        <dbReference type="ARBA" id="ARBA00022927"/>
    </source>
</evidence>
<feature type="transmembrane region" description="Helical" evidence="8">
    <location>
        <begin position="228"/>
        <end position="247"/>
    </location>
</feature>
<name>A0A8H8R8H9_9HELO</name>
<evidence type="ECO:0000256" key="8">
    <source>
        <dbReference type="SAM" id="Phobius"/>
    </source>
</evidence>
<keyword evidence="5" id="KW-0813">Transport</keyword>
<dbReference type="GO" id="GO:0032446">
    <property type="term" value="P:protein modification by small protein conjugation"/>
    <property type="evidence" value="ECO:0007669"/>
    <property type="project" value="TreeGrafter"/>
</dbReference>
<dbReference type="OrthoDB" id="4089664at2759"/>
<evidence type="ECO:0000313" key="10">
    <source>
        <dbReference type="Proteomes" id="UP000431533"/>
    </source>
</evidence>